<organism evidence="2 3">
    <name type="scientific">Mucuna pruriens</name>
    <name type="common">Velvet bean</name>
    <name type="synonym">Dolichos pruriens</name>
    <dbReference type="NCBI Taxonomy" id="157652"/>
    <lineage>
        <taxon>Eukaryota</taxon>
        <taxon>Viridiplantae</taxon>
        <taxon>Streptophyta</taxon>
        <taxon>Embryophyta</taxon>
        <taxon>Tracheophyta</taxon>
        <taxon>Spermatophyta</taxon>
        <taxon>Magnoliopsida</taxon>
        <taxon>eudicotyledons</taxon>
        <taxon>Gunneridae</taxon>
        <taxon>Pentapetalae</taxon>
        <taxon>rosids</taxon>
        <taxon>fabids</taxon>
        <taxon>Fabales</taxon>
        <taxon>Fabaceae</taxon>
        <taxon>Papilionoideae</taxon>
        <taxon>50 kb inversion clade</taxon>
        <taxon>NPAAA clade</taxon>
        <taxon>indigoferoid/millettioid clade</taxon>
        <taxon>Phaseoleae</taxon>
        <taxon>Mucuna</taxon>
    </lineage>
</organism>
<dbReference type="EMBL" id="QJKJ01011586">
    <property type="protein sequence ID" value="RDX70744.1"/>
    <property type="molecule type" value="Genomic_DNA"/>
</dbReference>
<gene>
    <name evidence="2" type="ORF">CR513_49982</name>
</gene>
<keyword evidence="3" id="KW-1185">Reference proteome</keyword>
<name>A0A371EXL8_MUCPR</name>
<evidence type="ECO:0000313" key="2">
    <source>
        <dbReference type="EMBL" id="RDX70744.1"/>
    </source>
</evidence>
<proteinExistence type="predicted"/>
<accession>A0A371EXL8</accession>
<sequence>MDKIFRDQIGREMEVYVNDKVVKSPMRDDIARPLPAFHANTKQNKGQPREMSGGDRDVKPKEHEGGSASG</sequence>
<protein>
    <submittedName>
        <fullName evidence="2">Uncharacterized protein</fullName>
    </submittedName>
</protein>
<dbReference type="AlphaFoldDB" id="A0A371EXL8"/>
<evidence type="ECO:0000256" key="1">
    <source>
        <dbReference type="SAM" id="MobiDB-lite"/>
    </source>
</evidence>
<reference evidence="2" key="1">
    <citation type="submission" date="2018-05" db="EMBL/GenBank/DDBJ databases">
        <title>Draft genome of Mucuna pruriens seed.</title>
        <authorList>
            <person name="Nnadi N.E."/>
            <person name="Vos R."/>
            <person name="Hasami M.H."/>
            <person name="Devisetty U.K."/>
            <person name="Aguiy J.C."/>
        </authorList>
    </citation>
    <scope>NUCLEOTIDE SEQUENCE [LARGE SCALE GENOMIC DNA]</scope>
    <source>
        <strain evidence="2">JCA_2017</strain>
    </source>
</reference>
<evidence type="ECO:0000313" key="3">
    <source>
        <dbReference type="Proteomes" id="UP000257109"/>
    </source>
</evidence>
<feature type="non-terminal residue" evidence="2">
    <location>
        <position position="1"/>
    </location>
</feature>
<dbReference type="Proteomes" id="UP000257109">
    <property type="component" value="Unassembled WGS sequence"/>
</dbReference>
<feature type="region of interest" description="Disordered" evidence="1">
    <location>
        <begin position="26"/>
        <end position="70"/>
    </location>
</feature>
<comment type="caution">
    <text evidence="2">The sequence shown here is derived from an EMBL/GenBank/DDBJ whole genome shotgun (WGS) entry which is preliminary data.</text>
</comment>
<feature type="compositionally biased region" description="Basic and acidic residues" evidence="1">
    <location>
        <begin position="52"/>
        <end position="70"/>
    </location>
</feature>